<sequence length="332" mass="36713">MSLISPQQTASRPPQTAVAGPPPRRKSTVWGTSRRRRLRVFAPVFLLMAPAMVYLAVNNYVPMAGIVVAFKKFNVQEGIWGSPWVGLDNFVFLFGSGDASIILRNTLLYNLAFIVVTNVVAIALAVMIHDVVSEKLKKLYQGSVLLPFMLSIVVVSYIVFAFLSQENGLLNNTFFADDPVEWYGEGEHWPSILILVNLWRTVGFSTLLFLAALTAIDGALYESAQLDGANRWDQFRHVTLPNLMPTIITLVLLGVGRIFYSDFGLFYQVPMDSGAIYDATQTIDTYVYRALTSVGGIGRSAAAGFFQSMVGFVLVLGVNWAVRRYNAKSAIF</sequence>
<gene>
    <name evidence="10" type="ORF">QQX02_06470</name>
</gene>
<evidence type="ECO:0000256" key="4">
    <source>
        <dbReference type="ARBA" id="ARBA00022692"/>
    </source>
</evidence>
<feature type="transmembrane region" description="Helical" evidence="7">
    <location>
        <begin position="301"/>
        <end position="322"/>
    </location>
</feature>
<feature type="transmembrane region" description="Helical" evidence="7">
    <location>
        <begin position="107"/>
        <end position="132"/>
    </location>
</feature>
<feature type="transmembrane region" description="Helical" evidence="7">
    <location>
        <begin position="144"/>
        <end position="163"/>
    </location>
</feature>
<evidence type="ECO:0000256" key="8">
    <source>
        <dbReference type="SAM" id="MobiDB-lite"/>
    </source>
</evidence>
<feature type="compositionally biased region" description="Polar residues" evidence="8">
    <location>
        <begin position="1"/>
        <end position="14"/>
    </location>
</feature>
<accession>A0ABT8GGK9</accession>
<keyword evidence="3" id="KW-1003">Cell membrane</keyword>
<dbReference type="InterPro" id="IPR035906">
    <property type="entry name" value="MetI-like_sf"/>
</dbReference>
<evidence type="ECO:0000313" key="10">
    <source>
        <dbReference type="EMBL" id="MDN4480563.1"/>
    </source>
</evidence>
<evidence type="ECO:0000256" key="2">
    <source>
        <dbReference type="ARBA" id="ARBA00022448"/>
    </source>
</evidence>
<feature type="transmembrane region" description="Helical" evidence="7">
    <location>
        <begin position="242"/>
        <end position="260"/>
    </location>
</feature>
<dbReference type="PANTHER" id="PTHR30193">
    <property type="entry name" value="ABC TRANSPORTER PERMEASE PROTEIN"/>
    <property type="match status" value="1"/>
</dbReference>
<comment type="subcellular location">
    <subcellularLocation>
        <location evidence="1 7">Cell membrane</location>
        <topology evidence="1 7">Multi-pass membrane protein</topology>
    </subcellularLocation>
</comment>
<dbReference type="Gene3D" id="1.10.3720.10">
    <property type="entry name" value="MetI-like"/>
    <property type="match status" value="1"/>
</dbReference>
<dbReference type="SUPFAM" id="SSF161098">
    <property type="entry name" value="MetI-like"/>
    <property type="match status" value="1"/>
</dbReference>
<comment type="similarity">
    <text evidence="7">Belongs to the binding-protein-dependent transport system permease family.</text>
</comment>
<evidence type="ECO:0000256" key="1">
    <source>
        <dbReference type="ARBA" id="ARBA00004651"/>
    </source>
</evidence>
<comment type="caution">
    <text evidence="10">The sequence shown here is derived from an EMBL/GenBank/DDBJ whole genome shotgun (WGS) entry which is preliminary data.</text>
</comment>
<organism evidence="10 11">
    <name type="scientific">Demequina muriae</name>
    <dbReference type="NCBI Taxonomy" id="3051664"/>
    <lineage>
        <taxon>Bacteria</taxon>
        <taxon>Bacillati</taxon>
        <taxon>Actinomycetota</taxon>
        <taxon>Actinomycetes</taxon>
        <taxon>Micrococcales</taxon>
        <taxon>Demequinaceae</taxon>
        <taxon>Demequina</taxon>
    </lineage>
</organism>
<keyword evidence="2 7" id="KW-0813">Transport</keyword>
<feature type="domain" description="ABC transmembrane type-1" evidence="9">
    <location>
        <begin position="103"/>
        <end position="318"/>
    </location>
</feature>
<evidence type="ECO:0000313" key="11">
    <source>
        <dbReference type="Proteomes" id="UP001172708"/>
    </source>
</evidence>
<dbReference type="RefSeq" id="WP_301141989.1">
    <property type="nucleotide sequence ID" value="NZ_JAUHQA010000001.1"/>
</dbReference>
<dbReference type="EMBL" id="JAUHQA010000001">
    <property type="protein sequence ID" value="MDN4480563.1"/>
    <property type="molecule type" value="Genomic_DNA"/>
</dbReference>
<proteinExistence type="inferred from homology"/>
<dbReference type="Pfam" id="PF00528">
    <property type="entry name" value="BPD_transp_1"/>
    <property type="match status" value="1"/>
</dbReference>
<feature type="transmembrane region" description="Helical" evidence="7">
    <location>
        <begin position="40"/>
        <end position="57"/>
    </location>
</feature>
<reference evidence="10" key="1">
    <citation type="submission" date="2023-06" db="EMBL/GenBank/DDBJ databases">
        <title>Egi l300058.</title>
        <authorList>
            <person name="Gao L."/>
            <person name="Fang B.-Z."/>
            <person name="Li W.-J."/>
        </authorList>
    </citation>
    <scope>NUCLEOTIDE SEQUENCE</scope>
    <source>
        <strain evidence="10">EGI L300058</strain>
    </source>
</reference>
<evidence type="ECO:0000259" key="9">
    <source>
        <dbReference type="PROSITE" id="PS50928"/>
    </source>
</evidence>
<evidence type="ECO:0000256" key="7">
    <source>
        <dbReference type="RuleBase" id="RU363032"/>
    </source>
</evidence>
<keyword evidence="6 7" id="KW-0472">Membrane</keyword>
<evidence type="ECO:0000256" key="3">
    <source>
        <dbReference type="ARBA" id="ARBA00022475"/>
    </source>
</evidence>
<dbReference type="InterPro" id="IPR051393">
    <property type="entry name" value="ABC_transporter_permease"/>
</dbReference>
<protein>
    <submittedName>
        <fullName evidence="10">ABC transporter permease subunit</fullName>
    </submittedName>
</protein>
<keyword evidence="11" id="KW-1185">Reference proteome</keyword>
<dbReference type="CDD" id="cd06261">
    <property type="entry name" value="TM_PBP2"/>
    <property type="match status" value="1"/>
</dbReference>
<evidence type="ECO:0000256" key="6">
    <source>
        <dbReference type="ARBA" id="ARBA00023136"/>
    </source>
</evidence>
<keyword evidence="5 7" id="KW-1133">Transmembrane helix</keyword>
<feature type="region of interest" description="Disordered" evidence="8">
    <location>
        <begin position="1"/>
        <end position="28"/>
    </location>
</feature>
<dbReference type="Proteomes" id="UP001172708">
    <property type="component" value="Unassembled WGS sequence"/>
</dbReference>
<dbReference type="PANTHER" id="PTHR30193:SF44">
    <property type="entry name" value="LACTOSE TRANSPORT SYSTEM PERMEASE PROTEIN LACF"/>
    <property type="match status" value="1"/>
</dbReference>
<evidence type="ECO:0000256" key="5">
    <source>
        <dbReference type="ARBA" id="ARBA00022989"/>
    </source>
</evidence>
<name>A0ABT8GGK9_9MICO</name>
<dbReference type="InterPro" id="IPR000515">
    <property type="entry name" value="MetI-like"/>
</dbReference>
<keyword evidence="4 7" id="KW-0812">Transmembrane</keyword>
<dbReference type="PROSITE" id="PS50928">
    <property type="entry name" value="ABC_TM1"/>
    <property type="match status" value="1"/>
</dbReference>